<dbReference type="RefSeq" id="WP_121057225.1">
    <property type="nucleotide sequence ID" value="NZ_RCDB01000001.1"/>
</dbReference>
<proteinExistence type="predicted"/>
<keyword evidence="3" id="KW-1185">Reference proteome</keyword>
<name>A0A498C9T1_9MICO</name>
<evidence type="ECO:0000313" key="2">
    <source>
        <dbReference type="EMBL" id="RLK52495.1"/>
    </source>
</evidence>
<protein>
    <submittedName>
        <fullName evidence="2">Uncharacterized protein</fullName>
    </submittedName>
</protein>
<sequence length="385" mass="40607">MPWLAIAMGAASTVIGIILTAMNAKSTDDNAATYLILGGILTAFGPVVLSHAISKQLGRREALAELHGHLDSVSMSLGQSVAALDQALRRNAAKLEEPHVTLSIVTNVVSNIEVQIGQLQKLIGTPFSAQSLLDTKEQLVALTGDLSKAVEGDDRGAALQVARNIEKAVRRLGKSPNEVEDASIRCPGCATQRTLSIGTGVGATAHTKCMSCGTSFNVHRDGDGNLFVRVVAGAPSTPANPLELHEPVVTIAPPADTEPVAAEPSQPKRANFTCPTCGQRHRPWVVGKDEQSMVLCVGCDSAIMFDPEGVVTAVTTYRRATVKITQPAGKGYLVKCPDCGESHRTRFRVGGDYIGFCEADKVVLQVTAANVAEHRQGALPIPVQP</sequence>
<organism evidence="2 3">
    <name type="scientific">Microbacterium telephonicum</name>
    <dbReference type="NCBI Taxonomy" id="1714841"/>
    <lineage>
        <taxon>Bacteria</taxon>
        <taxon>Bacillati</taxon>
        <taxon>Actinomycetota</taxon>
        <taxon>Actinomycetes</taxon>
        <taxon>Micrococcales</taxon>
        <taxon>Microbacteriaceae</taxon>
        <taxon>Microbacterium</taxon>
    </lineage>
</organism>
<reference evidence="2 3" key="1">
    <citation type="journal article" date="2015" name="Stand. Genomic Sci.">
        <title>Genomic Encyclopedia of Bacterial and Archaeal Type Strains, Phase III: the genomes of soil and plant-associated and newly described type strains.</title>
        <authorList>
            <person name="Whitman W.B."/>
            <person name="Woyke T."/>
            <person name="Klenk H.P."/>
            <person name="Zhou Y."/>
            <person name="Lilburn T.G."/>
            <person name="Beck B.J."/>
            <person name="De Vos P."/>
            <person name="Vandamme P."/>
            <person name="Eisen J.A."/>
            <person name="Garrity G."/>
            <person name="Hugenholtz P."/>
            <person name="Kyrpides N.C."/>
        </authorList>
    </citation>
    <scope>NUCLEOTIDE SEQUENCE [LARGE SCALE GENOMIC DNA]</scope>
    <source>
        <strain evidence="2 3">S2T63</strain>
    </source>
</reference>
<dbReference type="OrthoDB" id="8135687at2"/>
<dbReference type="AlphaFoldDB" id="A0A498C9T1"/>
<keyword evidence="1" id="KW-0812">Transmembrane</keyword>
<keyword evidence="1" id="KW-1133">Transmembrane helix</keyword>
<feature type="transmembrane region" description="Helical" evidence="1">
    <location>
        <begin position="32"/>
        <end position="53"/>
    </location>
</feature>
<evidence type="ECO:0000313" key="3">
    <source>
        <dbReference type="Proteomes" id="UP000273158"/>
    </source>
</evidence>
<dbReference type="EMBL" id="RCDB01000001">
    <property type="protein sequence ID" value="RLK52495.1"/>
    <property type="molecule type" value="Genomic_DNA"/>
</dbReference>
<comment type="caution">
    <text evidence="2">The sequence shown here is derived from an EMBL/GenBank/DDBJ whole genome shotgun (WGS) entry which is preliminary data.</text>
</comment>
<evidence type="ECO:0000256" key="1">
    <source>
        <dbReference type="SAM" id="Phobius"/>
    </source>
</evidence>
<dbReference type="Proteomes" id="UP000273158">
    <property type="component" value="Unassembled WGS sequence"/>
</dbReference>
<gene>
    <name evidence="2" type="ORF">C7474_0436</name>
</gene>
<accession>A0A498C9T1</accession>
<keyword evidence="1" id="KW-0472">Membrane</keyword>